<feature type="compositionally biased region" description="Polar residues" evidence="1">
    <location>
        <begin position="8"/>
        <end position="19"/>
    </location>
</feature>
<sequence>MAAMINGTIATNTHRQPTRSAAIPARSGPTSEGMVHADDSNANICARSDSGYARPIAV</sequence>
<keyword evidence="3" id="KW-1185">Reference proteome</keyword>
<name>A0ABU1I368_9MICO</name>
<evidence type="ECO:0000313" key="2">
    <source>
        <dbReference type="EMBL" id="MDR6167952.1"/>
    </source>
</evidence>
<proteinExistence type="predicted"/>
<feature type="region of interest" description="Disordered" evidence="1">
    <location>
        <begin position="1"/>
        <end position="41"/>
    </location>
</feature>
<evidence type="ECO:0000313" key="3">
    <source>
        <dbReference type="Proteomes" id="UP001260188"/>
    </source>
</evidence>
<organism evidence="2 3">
    <name type="scientific">Microbacterium paludicola</name>
    <dbReference type="NCBI Taxonomy" id="300019"/>
    <lineage>
        <taxon>Bacteria</taxon>
        <taxon>Bacillati</taxon>
        <taxon>Actinomycetota</taxon>
        <taxon>Actinomycetes</taxon>
        <taxon>Micrococcales</taxon>
        <taxon>Microbacteriaceae</taxon>
        <taxon>Microbacterium</taxon>
    </lineage>
</organism>
<evidence type="ECO:0000256" key="1">
    <source>
        <dbReference type="SAM" id="MobiDB-lite"/>
    </source>
</evidence>
<accession>A0ABU1I368</accession>
<reference evidence="2 3" key="1">
    <citation type="submission" date="2023-08" db="EMBL/GenBank/DDBJ databases">
        <title>Functional and genomic diversity of the sorghum phyllosphere microbiome.</title>
        <authorList>
            <person name="Shade A."/>
        </authorList>
    </citation>
    <scope>NUCLEOTIDE SEQUENCE [LARGE SCALE GENOMIC DNA]</scope>
    <source>
        <strain evidence="2 3">SORGH_AS_0919</strain>
    </source>
</reference>
<protein>
    <submittedName>
        <fullName evidence="2">Uncharacterized protein</fullName>
    </submittedName>
</protein>
<dbReference type="Proteomes" id="UP001260188">
    <property type="component" value="Unassembled WGS sequence"/>
</dbReference>
<dbReference type="EMBL" id="JAVIZA010000001">
    <property type="protein sequence ID" value="MDR6167952.1"/>
    <property type="molecule type" value="Genomic_DNA"/>
</dbReference>
<comment type="caution">
    <text evidence="2">The sequence shown here is derived from an EMBL/GenBank/DDBJ whole genome shotgun (WGS) entry which is preliminary data.</text>
</comment>
<gene>
    <name evidence="2" type="ORF">QE367_002156</name>
</gene>